<dbReference type="Pfam" id="PF20446">
    <property type="entry name" value="ABC_N"/>
    <property type="match status" value="1"/>
</dbReference>
<dbReference type="InterPro" id="IPR046833">
    <property type="entry name" value="ABC_N"/>
</dbReference>
<dbReference type="Pfam" id="PF21117">
    <property type="entry name" value="MRB1590_C"/>
    <property type="match status" value="1"/>
</dbReference>
<keyword evidence="5" id="KW-1185">Reference proteome</keyword>
<evidence type="ECO:0000313" key="4">
    <source>
        <dbReference type="EMBL" id="PRO66886.1"/>
    </source>
</evidence>
<evidence type="ECO:0000259" key="1">
    <source>
        <dbReference type="Pfam" id="PF09818"/>
    </source>
</evidence>
<accession>A0A2P6MKS1</accession>
<dbReference type="OrthoDB" id="9809999at2"/>
<evidence type="ECO:0000259" key="2">
    <source>
        <dbReference type="Pfam" id="PF20446"/>
    </source>
</evidence>
<evidence type="ECO:0000259" key="3">
    <source>
        <dbReference type="Pfam" id="PF21117"/>
    </source>
</evidence>
<dbReference type="InterPro" id="IPR027417">
    <property type="entry name" value="P-loop_NTPase"/>
</dbReference>
<dbReference type="PANTHER" id="PTHR38149:SF1">
    <property type="entry name" value="ATPASE"/>
    <property type="match status" value="1"/>
</dbReference>
<dbReference type="Proteomes" id="UP000243650">
    <property type="component" value="Unassembled WGS sequence"/>
</dbReference>
<gene>
    <name evidence="4" type="ORF">C6I21_02900</name>
</gene>
<feature type="domain" description="ATPase of the ABC class C-terminal" evidence="1">
    <location>
        <begin position="169"/>
        <end position="440"/>
    </location>
</feature>
<dbReference type="SUPFAM" id="SSF52540">
    <property type="entry name" value="P-loop containing nucleoside triphosphate hydrolases"/>
    <property type="match status" value="1"/>
</dbReference>
<reference evidence="4 5" key="1">
    <citation type="submission" date="2018-03" db="EMBL/GenBank/DDBJ databases">
        <title>Bacillus urumqiensis sp. nov., a moderately haloalkaliphilic bacterium isolated from a salt lake.</title>
        <authorList>
            <person name="Zhao B."/>
            <person name="Liao Z."/>
        </authorList>
    </citation>
    <scope>NUCLEOTIDE SEQUENCE [LARGE SCALE GENOMIC DNA]</scope>
    <source>
        <strain evidence="4 5">BZ-SZ-XJ18</strain>
    </source>
</reference>
<dbReference type="InterPro" id="IPR019195">
    <property type="entry name" value="ABC_ATPase_put"/>
</dbReference>
<dbReference type="InterPro" id="IPR049069">
    <property type="entry name" value="MRB1590-like_C"/>
</dbReference>
<dbReference type="AlphaFoldDB" id="A0A2P6MKS1"/>
<dbReference type="InterPro" id="IPR046834">
    <property type="entry name" value="ABC_ATPase_C"/>
</dbReference>
<feature type="domain" description="MRB1590-like C-terminal" evidence="3">
    <location>
        <begin position="466"/>
        <end position="562"/>
    </location>
</feature>
<organism evidence="4 5">
    <name type="scientific">Alkalicoccus urumqiensis</name>
    <name type="common">Bacillus urumqiensis</name>
    <dbReference type="NCBI Taxonomy" id="1548213"/>
    <lineage>
        <taxon>Bacteria</taxon>
        <taxon>Bacillati</taxon>
        <taxon>Bacillota</taxon>
        <taxon>Bacilli</taxon>
        <taxon>Bacillales</taxon>
        <taxon>Bacillaceae</taxon>
        <taxon>Alkalicoccus</taxon>
    </lineage>
</organism>
<name>A0A2P6MKS1_ALKUR</name>
<protein>
    <submittedName>
        <fullName evidence="4">ATPase</fullName>
    </submittedName>
</protein>
<dbReference type="EMBL" id="PVNS01000002">
    <property type="protein sequence ID" value="PRO66886.1"/>
    <property type="molecule type" value="Genomic_DNA"/>
</dbReference>
<proteinExistence type="predicted"/>
<sequence length="564" mass="62420">MKSLTELETQLKKLDMKSYRALKDIQGSYAGDQFRLHLDYVQGDPFAAPSRLRLEMNLKDTPVDPGMLTTESRTAALKHLFTKQFESIRRKTENKTGGTGKSGMIMIDTPGREVLDTTSVYLTENTLEFRISCGLPAKGRKILGGQCATLLTNVIPSILSGWLKTYDHSEAQAAVTLSDDQDALRRQLAENGLVSFIADGSILPRRSGSSTRPMKEGAVPFKAPDSLRVTLKKADGSSITGLGIRQGITLIAGGGYHGKSTLLQAVELGVYNHEEGDGREYTVSDASGVKIRAEDGREVRRVNISPFINELPMKKRTDSFSSTDASGSTSQAANIMEALEAGAESLFIDEDTSATNFMIRDARMQRLVVKEKEPITPFIDRIRDLYEQKGVSTVLVLGGSGDYFDVADTVIMMDEYVPHEVTERAKEIAQEYETKRSREAPVPLPDTISRDFEPSLIKQHLDRKGKIQARGLHQISIGREPLPLHSVEQLVHPSQTEALALMLKKLERSESGSLTESIRRIYKEIEEKGIDSLSPFYGKHPGAAALPRFYEACAAINRIRSRQR</sequence>
<dbReference type="RefSeq" id="WP_105957922.1">
    <property type="nucleotide sequence ID" value="NZ_PVNS01000002.1"/>
</dbReference>
<dbReference type="PANTHER" id="PTHR38149">
    <property type="entry name" value="ATPASE"/>
    <property type="match status" value="1"/>
</dbReference>
<dbReference type="Pfam" id="PF09818">
    <property type="entry name" value="ABC_ATPase"/>
    <property type="match status" value="1"/>
</dbReference>
<evidence type="ECO:0000313" key="5">
    <source>
        <dbReference type="Proteomes" id="UP000243650"/>
    </source>
</evidence>
<feature type="domain" description="ATPase of the ABC class N-terminal" evidence="2">
    <location>
        <begin position="5"/>
        <end position="160"/>
    </location>
</feature>
<comment type="caution">
    <text evidence="4">The sequence shown here is derived from an EMBL/GenBank/DDBJ whole genome shotgun (WGS) entry which is preliminary data.</text>
</comment>